<keyword evidence="1" id="KW-1133">Transmembrane helix</keyword>
<accession>A0A6C0KWB9</accession>
<reference evidence="2" key="1">
    <citation type="journal article" date="2020" name="Nature">
        <title>Giant virus diversity and host interactions through global metagenomics.</title>
        <authorList>
            <person name="Schulz F."/>
            <person name="Roux S."/>
            <person name="Paez-Espino D."/>
            <person name="Jungbluth S."/>
            <person name="Walsh D.A."/>
            <person name="Denef V.J."/>
            <person name="McMahon K.D."/>
            <person name="Konstantinidis K.T."/>
            <person name="Eloe-Fadrosh E.A."/>
            <person name="Kyrpides N.C."/>
            <person name="Woyke T."/>
        </authorList>
    </citation>
    <scope>NUCLEOTIDE SEQUENCE</scope>
    <source>
        <strain evidence="2">GVMAG-S-3300013094-109</strain>
    </source>
</reference>
<name>A0A6C0KWB9_9ZZZZ</name>
<protein>
    <recommendedName>
        <fullName evidence="3">CPW-WPC domain-containing protein</fullName>
    </recommendedName>
</protein>
<feature type="transmembrane region" description="Helical" evidence="1">
    <location>
        <begin position="12"/>
        <end position="34"/>
    </location>
</feature>
<proteinExistence type="predicted"/>
<organism evidence="2">
    <name type="scientific">viral metagenome</name>
    <dbReference type="NCBI Taxonomy" id="1070528"/>
    <lineage>
        <taxon>unclassified sequences</taxon>
        <taxon>metagenomes</taxon>
        <taxon>organismal metagenomes</taxon>
    </lineage>
</organism>
<dbReference type="AlphaFoldDB" id="A0A6C0KWB9"/>
<evidence type="ECO:0000256" key="1">
    <source>
        <dbReference type="SAM" id="Phobius"/>
    </source>
</evidence>
<evidence type="ECO:0008006" key="3">
    <source>
        <dbReference type="Google" id="ProtNLM"/>
    </source>
</evidence>
<evidence type="ECO:0000313" key="2">
    <source>
        <dbReference type="EMBL" id="QHU21436.1"/>
    </source>
</evidence>
<dbReference type="EMBL" id="MN740990">
    <property type="protein sequence ID" value="QHU21436.1"/>
    <property type="molecule type" value="Genomic_DNA"/>
</dbReference>
<sequence>MYLFYTMANFQGTVLMITGILLVVCIILIIVFLYNSKTELEWPPLVGDCPDYWIDLSGNGARCVNVHDLGTCTNSDPKYEHLNMNFTTYDDCAKFNWAQGCGVSWDGITYGYGMTSPCEPTTTETTTT</sequence>
<keyword evidence="1" id="KW-0472">Membrane</keyword>
<keyword evidence="1" id="KW-0812">Transmembrane</keyword>